<comment type="subcellular location">
    <subcellularLocation>
        <location evidence="1">Membrane</location>
    </subcellularLocation>
</comment>
<dbReference type="SUPFAM" id="SSF55073">
    <property type="entry name" value="Nucleotide cyclase"/>
    <property type="match status" value="1"/>
</dbReference>
<feature type="transmembrane region" description="Helical" evidence="7">
    <location>
        <begin position="266"/>
        <end position="286"/>
    </location>
</feature>
<dbReference type="PANTHER" id="PTHR45138">
    <property type="entry name" value="REGULATORY COMPONENTS OF SENSORY TRANSDUCTION SYSTEM"/>
    <property type="match status" value="1"/>
</dbReference>
<dbReference type="Proteomes" id="UP000305874">
    <property type="component" value="Unassembled WGS sequence"/>
</dbReference>
<gene>
    <name evidence="10" type="ORF">CWC05_11715</name>
</gene>
<dbReference type="GO" id="GO:0052621">
    <property type="term" value="F:diguanylate cyclase activity"/>
    <property type="evidence" value="ECO:0007669"/>
    <property type="project" value="UniProtKB-EC"/>
</dbReference>
<dbReference type="STRING" id="151081.TW72_00870"/>
<dbReference type="EC" id="2.7.7.65" evidence="2"/>
<organism evidence="10 11">
    <name type="scientific">Pseudoalteromonas ruthenica</name>
    <dbReference type="NCBI Taxonomy" id="151081"/>
    <lineage>
        <taxon>Bacteria</taxon>
        <taxon>Pseudomonadati</taxon>
        <taxon>Pseudomonadota</taxon>
        <taxon>Gammaproteobacteria</taxon>
        <taxon>Alteromonadales</taxon>
        <taxon>Pseudoalteromonadaceae</taxon>
        <taxon>Pseudoalteromonas</taxon>
    </lineage>
</organism>
<feature type="domain" description="CHASE" evidence="8">
    <location>
        <begin position="116"/>
        <end position="251"/>
    </location>
</feature>
<evidence type="ECO:0000313" key="11">
    <source>
        <dbReference type="Proteomes" id="UP000305874"/>
    </source>
</evidence>
<evidence type="ECO:0000256" key="3">
    <source>
        <dbReference type="ARBA" id="ARBA00022692"/>
    </source>
</evidence>
<proteinExistence type="predicted"/>
<comment type="caution">
    <text evidence="10">The sequence shown here is derived from an EMBL/GenBank/DDBJ whole genome shotgun (WGS) entry which is preliminary data.</text>
</comment>
<dbReference type="Pfam" id="PF00990">
    <property type="entry name" value="GGDEF"/>
    <property type="match status" value="1"/>
</dbReference>
<reference evidence="10 11" key="1">
    <citation type="submission" date="2017-12" db="EMBL/GenBank/DDBJ databases">
        <authorList>
            <person name="Paulsen S."/>
            <person name="Gram L.K."/>
        </authorList>
    </citation>
    <scope>NUCLEOTIDE SEQUENCE [LARGE SCALE GENOMIC DNA]</scope>
    <source>
        <strain evidence="10 11">S2897</strain>
    </source>
</reference>
<evidence type="ECO:0000259" key="8">
    <source>
        <dbReference type="PROSITE" id="PS50839"/>
    </source>
</evidence>
<dbReference type="NCBIfam" id="TIGR00254">
    <property type="entry name" value="GGDEF"/>
    <property type="match status" value="1"/>
</dbReference>
<evidence type="ECO:0000256" key="5">
    <source>
        <dbReference type="ARBA" id="ARBA00023136"/>
    </source>
</evidence>
<evidence type="ECO:0000256" key="2">
    <source>
        <dbReference type="ARBA" id="ARBA00012528"/>
    </source>
</evidence>
<dbReference type="SMART" id="SM00267">
    <property type="entry name" value="GGDEF"/>
    <property type="match status" value="1"/>
</dbReference>
<comment type="catalytic activity">
    <reaction evidence="6">
        <text>2 GTP = 3',3'-c-di-GMP + 2 diphosphate</text>
        <dbReference type="Rhea" id="RHEA:24898"/>
        <dbReference type="ChEBI" id="CHEBI:33019"/>
        <dbReference type="ChEBI" id="CHEBI:37565"/>
        <dbReference type="ChEBI" id="CHEBI:58805"/>
        <dbReference type="EC" id="2.7.7.65"/>
    </reaction>
</comment>
<reference evidence="11" key="2">
    <citation type="submission" date="2019-06" db="EMBL/GenBank/DDBJ databases">
        <title>Co-occurence of chitin degradation, pigmentation and bioactivity in marine Pseudoalteromonas.</title>
        <authorList>
            <person name="Sonnenschein E.C."/>
            <person name="Bech P.K."/>
        </authorList>
    </citation>
    <scope>NUCLEOTIDE SEQUENCE [LARGE SCALE GENOMIC DNA]</scope>
    <source>
        <strain evidence="11">S2897</strain>
    </source>
</reference>
<evidence type="ECO:0000256" key="4">
    <source>
        <dbReference type="ARBA" id="ARBA00022989"/>
    </source>
</evidence>
<evidence type="ECO:0000313" key="10">
    <source>
        <dbReference type="EMBL" id="TMP86679.1"/>
    </source>
</evidence>
<dbReference type="PROSITE" id="PS50839">
    <property type="entry name" value="CHASE"/>
    <property type="match status" value="1"/>
</dbReference>
<keyword evidence="3 7" id="KW-0812">Transmembrane</keyword>
<evidence type="ECO:0000256" key="7">
    <source>
        <dbReference type="SAM" id="Phobius"/>
    </source>
</evidence>
<dbReference type="Gene3D" id="3.30.450.350">
    <property type="entry name" value="CHASE domain"/>
    <property type="match status" value="1"/>
</dbReference>
<evidence type="ECO:0000259" key="9">
    <source>
        <dbReference type="PROSITE" id="PS50887"/>
    </source>
</evidence>
<feature type="domain" description="GGDEF" evidence="9">
    <location>
        <begin position="325"/>
        <end position="451"/>
    </location>
</feature>
<dbReference type="GO" id="GO:0016020">
    <property type="term" value="C:membrane"/>
    <property type="evidence" value="ECO:0007669"/>
    <property type="project" value="UniProtKB-SubCell"/>
</dbReference>
<dbReference type="PANTHER" id="PTHR45138:SF9">
    <property type="entry name" value="DIGUANYLATE CYCLASE DGCM-RELATED"/>
    <property type="match status" value="1"/>
</dbReference>
<dbReference type="InterPro" id="IPR000160">
    <property type="entry name" value="GGDEF_dom"/>
</dbReference>
<dbReference type="InterPro" id="IPR029787">
    <property type="entry name" value="Nucleotide_cyclase"/>
</dbReference>
<dbReference type="SMART" id="SM01079">
    <property type="entry name" value="CHASE"/>
    <property type="match status" value="1"/>
</dbReference>
<dbReference type="CDD" id="cd01949">
    <property type="entry name" value="GGDEF"/>
    <property type="match status" value="1"/>
</dbReference>
<dbReference type="EMBL" id="PNCG01000011">
    <property type="protein sequence ID" value="TMP86679.1"/>
    <property type="molecule type" value="Genomic_DNA"/>
</dbReference>
<keyword evidence="5 7" id="KW-0472">Membrane</keyword>
<dbReference type="InterPro" id="IPR042240">
    <property type="entry name" value="CHASE_sf"/>
</dbReference>
<feature type="transmembrane region" description="Helical" evidence="7">
    <location>
        <begin position="14"/>
        <end position="40"/>
    </location>
</feature>
<sequence>MLFVAAATMSVKRLYLYIFASLAYFCVAGFGIHLLTSAYYEKQKAESEQHLREQTALVRNKIETTIFKDVFAAESLATVVALNPELAIANWHTIAAKTLEQSQLVRNLGLAPNDTISHVFPLEGNQRAIGFNFKSSPEQYATVVKARQSKKVVIAGPLELVQGGQAIIARFPLFDDYPVNAHYWGTLSVVMDLATLYKQVGIKDTEHLHIALRGVNASGAEGEVFYGDASIFSNPDSTATIQLPNGRWHLAARYSILSNHDDNAQLLGAISIAAAIILYFSVAILVRAYHLTKTMSLQDELTKLANRRYIMQRLNALVHDPQQEKKFAIISIDLNEFKQVNDNFGHAVGDALLVHVARELETALRDADVVARLGGDEFLVLLYRINDPDTVAQIVEKVRRHIESTPLAHGDLFIYPSLSCGYSCHTDQTLDIEALLNEADKRMYSDKAQQK</sequence>
<name>A0A5S3Z326_9GAMM</name>
<dbReference type="Pfam" id="PF03924">
    <property type="entry name" value="CHASE"/>
    <property type="match status" value="1"/>
</dbReference>
<evidence type="ECO:0000256" key="6">
    <source>
        <dbReference type="ARBA" id="ARBA00034247"/>
    </source>
</evidence>
<dbReference type="InterPro" id="IPR043128">
    <property type="entry name" value="Rev_trsase/Diguanyl_cyclase"/>
</dbReference>
<protein>
    <recommendedName>
        <fullName evidence="2">diguanylate cyclase</fullName>
        <ecNumber evidence="2">2.7.7.65</ecNumber>
    </recommendedName>
</protein>
<evidence type="ECO:0000256" key="1">
    <source>
        <dbReference type="ARBA" id="ARBA00004370"/>
    </source>
</evidence>
<dbReference type="Gene3D" id="3.30.70.270">
    <property type="match status" value="1"/>
</dbReference>
<dbReference type="PROSITE" id="PS50887">
    <property type="entry name" value="GGDEF"/>
    <property type="match status" value="1"/>
</dbReference>
<dbReference type="InterPro" id="IPR050469">
    <property type="entry name" value="Diguanylate_Cyclase"/>
</dbReference>
<keyword evidence="4 7" id="KW-1133">Transmembrane helix</keyword>
<accession>A0A5S3Z326</accession>
<dbReference type="AlphaFoldDB" id="A0A5S3Z326"/>
<dbReference type="GO" id="GO:0007165">
    <property type="term" value="P:signal transduction"/>
    <property type="evidence" value="ECO:0007669"/>
    <property type="project" value="UniProtKB-ARBA"/>
</dbReference>
<dbReference type="InterPro" id="IPR006189">
    <property type="entry name" value="CHASE_dom"/>
</dbReference>